<name>A0A8G0PES2_9HYPO</name>
<accession>A0A8G0PES2</accession>
<keyword evidence="2" id="KW-1185">Reference proteome</keyword>
<dbReference type="PANTHER" id="PTHR41252:SF1">
    <property type="entry name" value="BLR2505 PROTEIN"/>
    <property type="match status" value="1"/>
</dbReference>
<dbReference type="SUPFAM" id="SSF54427">
    <property type="entry name" value="NTF2-like"/>
    <property type="match status" value="1"/>
</dbReference>
<gene>
    <name evidence="1" type="ORF">H0G86_005069</name>
</gene>
<dbReference type="PANTHER" id="PTHR41252">
    <property type="entry name" value="BLR2505 PROTEIN"/>
    <property type="match status" value="1"/>
</dbReference>
<reference evidence="1 2" key="1">
    <citation type="journal article" date="2021" name="BMC Genomics">
        <title>Telomere-to-telomere genome assembly of asparaginase-producing Trichoderma simmonsii.</title>
        <authorList>
            <person name="Chung D."/>
            <person name="Kwon Y.M."/>
            <person name="Yang Y."/>
        </authorList>
    </citation>
    <scope>NUCLEOTIDE SEQUENCE [LARGE SCALE GENOMIC DNA]</scope>
    <source>
        <strain evidence="1 2">GH-Sj1</strain>
    </source>
</reference>
<organism evidence="1 2">
    <name type="scientific">Trichoderma simmonsii</name>
    <dbReference type="NCBI Taxonomy" id="1491479"/>
    <lineage>
        <taxon>Eukaryota</taxon>
        <taxon>Fungi</taxon>
        <taxon>Dikarya</taxon>
        <taxon>Ascomycota</taxon>
        <taxon>Pezizomycotina</taxon>
        <taxon>Sordariomycetes</taxon>
        <taxon>Hypocreomycetidae</taxon>
        <taxon>Hypocreales</taxon>
        <taxon>Hypocreaceae</taxon>
        <taxon>Trichoderma</taxon>
    </lineage>
</organism>
<dbReference type="Proteomes" id="UP000826661">
    <property type="component" value="Chromosome II"/>
</dbReference>
<proteinExistence type="predicted"/>
<sequence>MYVGHSIARTRSSTMWIPKSGVVSQQSRSHHYIKDAPSRPIVKVRPEQNTPFLHHSTVTMPYLTKEELEAIFANQPLANGGPFWTRVAEDVDWTIMGSGPGTGHFTNLTELRANTIEKLMKALQGPLELKIVHVFFGGENYEWTTMELEARGIRKSGKEYMNRYALVIKWNDEGKVIAVRDYLDTALIAEVWKEAEEMGLC</sequence>
<dbReference type="InterPro" id="IPR032710">
    <property type="entry name" value="NTF2-like_dom_sf"/>
</dbReference>
<protein>
    <recommendedName>
        <fullName evidence="3">SnoaL-like domain-containing protein</fullName>
    </recommendedName>
</protein>
<dbReference type="AlphaFoldDB" id="A0A8G0PES2"/>
<evidence type="ECO:0000313" key="2">
    <source>
        <dbReference type="Proteomes" id="UP000826661"/>
    </source>
</evidence>
<evidence type="ECO:0008006" key="3">
    <source>
        <dbReference type="Google" id="ProtNLM"/>
    </source>
</evidence>
<dbReference type="Gene3D" id="3.10.450.50">
    <property type="match status" value="1"/>
</dbReference>
<dbReference type="EMBL" id="CP075865">
    <property type="protein sequence ID" value="QYS97862.1"/>
    <property type="molecule type" value="Genomic_DNA"/>
</dbReference>
<evidence type="ECO:0000313" key="1">
    <source>
        <dbReference type="EMBL" id="QYS97862.1"/>
    </source>
</evidence>